<name>A0A1X2G652_9FUNG</name>
<dbReference type="EMBL" id="MCGT01000039">
    <property type="protein sequence ID" value="ORX46073.1"/>
    <property type="molecule type" value="Genomic_DNA"/>
</dbReference>
<organism evidence="2 3">
    <name type="scientific">Hesseltinella vesiculosa</name>
    <dbReference type="NCBI Taxonomy" id="101127"/>
    <lineage>
        <taxon>Eukaryota</taxon>
        <taxon>Fungi</taxon>
        <taxon>Fungi incertae sedis</taxon>
        <taxon>Mucoromycota</taxon>
        <taxon>Mucoromycotina</taxon>
        <taxon>Mucoromycetes</taxon>
        <taxon>Mucorales</taxon>
        <taxon>Cunninghamellaceae</taxon>
        <taxon>Hesseltinella</taxon>
    </lineage>
</organism>
<evidence type="ECO:0000256" key="1">
    <source>
        <dbReference type="SAM" id="SignalP"/>
    </source>
</evidence>
<accession>A0A1X2G652</accession>
<evidence type="ECO:0000313" key="3">
    <source>
        <dbReference type="Proteomes" id="UP000242146"/>
    </source>
</evidence>
<reference evidence="2 3" key="1">
    <citation type="submission" date="2016-07" db="EMBL/GenBank/DDBJ databases">
        <title>Pervasive Adenine N6-methylation of Active Genes in Fungi.</title>
        <authorList>
            <consortium name="DOE Joint Genome Institute"/>
            <person name="Mondo S.J."/>
            <person name="Dannebaum R.O."/>
            <person name="Kuo R.C."/>
            <person name="Labutti K."/>
            <person name="Haridas S."/>
            <person name="Kuo A."/>
            <person name="Salamov A."/>
            <person name="Ahrendt S.R."/>
            <person name="Lipzen A."/>
            <person name="Sullivan W."/>
            <person name="Andreopoulos W.B."/>
            <person name="Clum A."/>
            <person name="Lindquist E."/>
            <person name="Daum C."/>
            <person name="Ramamoorthy G.K."/>
            <person name="Gryganskyi A."/>
            <person name="Culley D."/>
            <person name="Magnuson J.K."/>
            <person name="James T.Y."/>
            <person name="O'Malley M.A."/>
            <person name="Stajich J.E."/>
            <person name="Spatafora J.W."/>
            <person name="Visel A."/>
            <person name="Grigoriev I.V."/>
        </authorList>
    </citation>
    <scope>NUCLEOTIDE SEQUENCE [LARGE SCALE GENOMIC DNA]</scope>
    <source>
        <strain evidence="2 3">NRRL 3301</strain>
    </source>
</reference>
<gene>
    <name evidence="2" type="ORF">DM01DRAFT_1154870</name>
</gene>
<evidence type="ECO:0000313" key="2">
    <source>
        <dbReference type="EMBL" id="ORX46073.1"/>
    </source>
</evidence>
<dbReference type="AlphaFoldDB" id="A0A1X2G652"/>
<feature type="signal peptide" evidence="1">
    <location>
        <begin position="1"/>
        <end position="33"/>
    </location>
</feature>
<sequence>MDVPRPPPIGANKHLLQSWFLVLINVPIPTLQALTNDEARFAEDHLLTPQQTMILLTAVRKYRQGLRECTACGSPHHATSRSRQCPFHVPPDHPILATTSTDRETLAEIRNLQQQGDLQRQAAARNPHPPEFCNTCGLPGHSRASHPACPMRAMSKLQYMSSRLPGNEEYTRVRSLDSIVRTPFRHHLLATINEKSAYVRRTMTRLQLFLVDYATNHPNQVPPFLFQQNGLYVISQLTRGRMNKFQEALDERMPDTVLEHWQAYEQSLHQLATYDMPGHTQELTIACKLQASCNRNHVTENFESRIKQYVKFRYAVHGLVRRKKKGRGGWKVWPGTIF</sequence>
<dbReference type="Proteomes" id="UP000242146">
    <property type="component" value="Unassembled WGS sequence"/>
</dbReference>
<feature type="chain" id="PRO_5010882984" evidence="1">
    <location>
        <begin position="34"/>
        <end position="338"/>
    </location>
</feature>
<keyword evidence="3" id="KW-1185">Reference proteome</keyword>
<comment type="caution">
    <text evidence="2">The sequence shown here is derived from an EMBL/GenBank/DDBJ whole genome shotgun (WGS) entry which is preliminary data.</text>
</comment>
<protein>
    <submittedName>
        <fullName evidence="2">Uncharacterized protein</fullName>
    </submittedName>
</protein>
<keyword evidence="1" id="KW-0732">Signal</keyword>
<proteinExistence type="predicted"/>